<organism evidence="3">
    <name type="scientific">Lotharella oceanica</name>
    <dbReference type="NCBI Taxonomy" id="641309"/>
    <lineage>
        <taxon>Eukaryota</taxon>
        <taxon>Sar</taxon>
        <taxon>Rhizaria</taxon>
        <taxon>Cercozoa</taxon>
        <taxon>Chlorarachniophyceae</taxon>
        <taxon>Lotharella</taxon>
    </lineage>
</organism>
<dbReference type="AlphaFoldDB" id="A0A7S2TNF7"/>
<evidence type="ECO:0000313" key="3">
    <source>
        <dbReference type="EMBL" id="CAD9761194.1"/>
    </source>
</evidence>
<dbReference type="GO" id="GO:0005930">
    <property type="term" value="C:axoneme"/>
    <property type="evidence" value="ECO:0007669"/>
    <property type="project" value="TreeGrafter"/>
</dbReference>
<name>A0A7S2TNF7_9EUKA</name>
<dbReference type="PANTHER" id="PTHR13183">
    <property type="entry name" value="AXONEMAL INNER ARM DYNEIN LIGHT CHAIN 28"/>
    <property type="match status" value="1"/>
</dbReference>
<evidence type="ECO:0000256" key="2">
    <source>
        <dbReference type="SAM" id="Coils"/>
    </source>
</evidence>
<evidence type="ECO:0000256" key="1">
    <source>
        <dbReference type="ARBA" id="ARBA00023054"/>
    </source>
</evidence>
<keyword evidence="1 2" id="KW-0175">Coiled coil</keyword>
<dbReference type="EMBL" id="HBHP01013677">
    <property type="protein sequence ID" value="CAD9761194.1"/>
    <property type="molecule type" value="Transcribed_RNA"/>
</dbReference>
<proteinExistence type="predicted"/>
<gene>
    <name evidence="3" type="ORF">LSP00402_LOCUS8546</name>
</gene>
<dbReference type="GO" id="GO:0045504">
    <property type="term" value="F:dynein heavy chain binding"/>
    <property type="evidence" value="ECO:0007669"/>
    <property type="project" value="TreeGrafter"/>
</dbReference>
<evidence type="ECO:0008006" key="4">
    <source>
        <dbReference type="Google" id="ProtNLM"/>
    </source>
</evidence>
<accession>A0A7S2TNF7</accession>
<feature type="coiled-coil region" evidence="2">
    <location>
        <begin position="159"/>
        <end position="186"/>
    </location>
</feature>
<dbReference type="Pfam" id="PF10211">
    <property type="entry name" value="Ax_dynein_light"/>
    <property type="match status" value="1"/>
</dbReference>
<protein>
    <recommendedName>
        <fullName evidence="4">Dynein light chain</fullName>
    </recommendedName>
</protein>
<reference evidence="3" key="1">
    <citation type="submission" date="2021-01" db="EMBL/GenBank/DDBJ databases">
        <authorList>
            <person name="Corre E."/>
            <person name="Pelletier E."/>
            <person name="Niang G."/>
            <person name="Scheremetjew M."/>
            <person name="Finn R."/>
            <person name="Kale V."/>
            <person name="Holt S."/>
            <person name="Cochrane G."/>
            <person name="Meng A."/>
            <person name="Brown T."/>
            <person name="Cohen L."/>
        </authorList>
    </citation>
    <scope>NUCLEOTIDE SEQUENCE</scope>
    <source>
        <strain evidence="3">CCMP622</strain>
    </source>
</reference>
<dbReference type="PANTHER" id="PTHR13183:SF1">
    <property type="entry name" value="ARM LIGHT CHAIN, AXONEMAL, PUTATIVE-RELATED"/>
    <property type="match status" value="1"/>
</dbReference>
<sequence length="242" mass="28128">MDITGKIPNKEPEPTLVVYNQPLQIESIRDQPKLAGMEALLSKLLPQRVWMERGNLLHVQYVSSTPATTAEVKLIEQRLDARLKKMGAHTVGICKVRTKLHEQCFDEIIRQVTITCAARGTLLKRVHEEIRARISKYEDLYESSNSYGVRSFLRGSNQKDIMRRRVALLEKEIQQLEGAIDREMVNREKREADFKAQSLAEDQTHEEFLKEQKNAYDELMEKYVDRVKVSFEEKKGKKGKRK</sequence>
<dbReference type="InterPro" id="IPR019347">
    <property type="entry name" value="Axonemal_dynein_light_chain"/>
</dbReference>